<keyword evidence="11" id="KW-1185">Reference proteome</keyword>
<dbReference type="PROSITE" id="PS50206">
    <property type="entry name" value="RHODANESE_3"/>
    <property type="match status" value="1"/>
</dbReference>
<keyword evidence="5" id="KW-0378">Hydrolase</keyword>
<dbReference type="GO" id="GO:0051301">
    <property type="term" value="P:cell division"/>
    <property type="evidence" value="ECO:0007669"/>
    <property type="project" value="UniProtKB-KW"/>
</dbReference>
<name>A0A3M6VQ06_9STRA</name>
<dbReference type="SUPFAM" id="SSF52821">
    <property type="entry name" value="Rhodanese/Cell cycle control phosphatase"/>
    <property type="match status" value="1"/>
</dbReference>
<evidence type="ECO:0000256" key="5">
    <source>
        <dbReference type="ARBA" id="ARBA00022801"/>
    </source>
</evidence>
<keyword evidence="7" id="KW-0131">Cell cycle</keyword>
<proteinExistence type="inferred from homology"/>
<dbReference type="GO" id="GO:0110032">
    <property type="term" value="P:positive regulation of G2/MI transition of meiotic cell cycle"/>
    <property type="evidence" value="ECO:0007669"/>
    <property type="project" value="TreeGrafter"/>
</dbReference>
<dbReference type="OrthoDB" id="26523at2759"/>
<dbReference type="GO" id="GO:0005737">
    <property type="term" value="C:cytoplasm"/>
    <property type="evidence" value="ECO:0007669"/>
    <property type="project" value="TreeGrafter"/>
</dbReference>
<dbReference type="InterPro" id="IPR001763">
    <property type="entry name" value="Rhodanese-like_dom"/>
</dbReference>
<comment type="caution">
    <text evidence="10">The sequence shown here is derived from an EMBL/GenBank/DDBJ whole genome shotgun (WGS) entry which is preliminary data.</text>
</comment>
<dbReference type="SMART" id="SM00450">
    <property type="entry name" value="RHOD"/>
    <property type="match status" value="1"/>
</dbReference>
<dbReference type="InterPro" id="IPR000751">
    <property type="entry name" value="MPI_Phosphatase"/>
</dbReference>
<comment type="similarity">
    <text evidence="1">Belongs to the MPI phosphatase family.</text>
</comment>
<dbReference type="PANTHER" id="PTHR10828">
    <property type="entry name" value="M-PHASE INDUCER PHOSPHATASE DUAL SPECIFICITY PHOSPHATASE CDC25"/>
    <property type="match status" value="1"/>
</dbReference>
<evidence type="ECO:0000256" key="2">
    <source>
        <dbReference type="ARBA" id="ARBA00013064"/>
    </source>
</evidence>
<evidence type="ECO:0000256" key="4">
    <source>
        <dbReference type="ARBA" id="ARBA00022776"/>
    </source>
</evidence>
<dbReference type="EMBL" id="QLLG01000067">
    <property type="protein sequence ID" value="RMX68497.1"/>
    <property type="molecule type" value="Genomic_DNA"/>
</dbReference>
<dbReference type="GO" id="GO:0005634">
    <property type="term" value="C:nucleus"/>
    <property type="evidence" value="ECO:0007669"/>
    <property type="project" value="TreeGrafter"/>
</dbReference>
<gene>
    <name evidence="10" type="ORF">DD238_005520</name>
</gene>
<dbReference type="GO" id="GO:0000086">
    <property type="term" value="P:G2/M transition of mitotic cell cycle"/>
    <property type="evidence" value="ECO:0007669"/>
    <property type="project" value="TreeGrafter"/>
</dbReference>
<protein>
    <recommendedName>
        <fullName evidence="2">protein-tyrosine-phosphatase</fullName>
        <ecNumber evidence="2">3.1.3.48</ecNumber>
    </recommendedName>
</protein>
<dbReference type="AlphaFoldDB" id="A0A3M6VQ06"/>
<evidence type="ECO:0000313" key="11">
    <source>
        <dbReference type="Proteomes" id="UP000282087"/>
    </source>
</evidence>
<keyword evidence="6" id="KW-0904">Protein phosphatase</keyword>
<evidence type="ECO:0000256" key="7">
    <source>
        <dbReference type="ARBA" id="ARBA00023306"/>
    </source>
</evidence>
<keyword evidence="3" id="KW-0132">Cell division</keyword>
<dbReference type="Gene3D" id="3.40.250.10">
    <property type="entry name" value="Rhodanese-like domain"/>
    <property type="match status" value="1"/>
</dbReference>
<dbReference type="PRINTS" id="PR00716">
    <property type="entry name" value="MPIPHPHTASE"/>
</dbReference>
<dbReference type="GO" id="GO:0004725">
    <property type="term" value="F:protein tyrosine phosphatase activity"/>
    <property type="evidence" value="ECO:0007669"/>
    <property type="project" value="UniProtKB-EC"/>
</dbReference>
<comment type="catalytic activity">
    <reaction evidence="8">
        <text>O-phospho-L-tyrosyl-[protein] + H2O = L-tyrosyl-[protein] + phosphate</text>
        <dbReference type="Rhea" id="RHEA:10684"/>
        <dbReference type="Rhea" id="RHEA-COMP:10136"/>
        <dbReference type="Rhea" id="RHEA-COMP:20101"/>
        <dbReference type="ChEBI" id="CHEBI:15377"/>
        <dbReference type="ChEBI" id="CHEBI:43474"/>
        <dbReference type="ChEBI" id="CHEBI:46858"/>
        <dbReference type="ChEBI" id="CHEBI:61978"/>
        <dbReference type="EC" id="3.1.3.48"/>
    </reaction>
</comment>
<organism evidence="10 11">
    <name type="scientific">Peronospora effusa</name>
    <dbReference type="NCBI Taxonomy" id="542832"/>
    <lineage>
        <taxon>Eukaryota</taxon>
        <taxon>Sar</taxon>
        <taxon>Stramenopiles</taxon>
        <taxon>Oomycota</taxon>
        <taxon>Peronosporomycetes</taxon>
        <taxon>Peronosporales</taxon>
        <taxon>Peronosporaceae</taxon>
        <taxon>Peronospora</taxon>
    </lineage>
</organism>
<evidence type="ECO:0000259" key="9">
    <source>
        <dbReference type="PROSITE" id="PS50206"/>
    </source>
</evidence>
<sequence>MPQNAQATLNDLQQLKETLSDSERPCSGQDRKRVAALLFDDTEVELSPASVLSQQQFVKKKVKTGEKTSKTRVVKNNDAGDKRVLRRAMSSQKVLTLGHLSPFSMGISPKLLHCHTSKLSISDFKDVSPSSLEPLLPTVYSSKHPDLNVITPETVAEVLRGDYKEKLLQHKLLDCRFPYEFQGGSLTGASLSCDPETMEMQLFMSTAMERRTRPALIFFCEFSANRAPKMLRHVRNLDRRLNAHCYPELYYPDLYIIDGGYKNCFETLQHEICAPLASYVAMEDKRFAEACCHEFAAWRRRWKSHKLVAHCAAKLNMPSQAKRHSCCQVRSTPSGVRSLFDEL</sequence>
<feature type="domain" description="Rhodanese" evidence="9">
    <location>
        <begin position="169"/>
        <end position="266"/>
    </location>
</feature>
<accession>A0A3M6VQ06</accession>
<evidence type="ECO:0000256" key="8">
    <source>
        <dbReference type="ARBA" id="ARBA00051722"/>
    </source>
</evidence>
<keyword evidence="4" id="KW-0498">Mitosis</keyword>
<evidence type="ECO:0000313" key="10">
    <source>
        <dbReference type="EMBL" id="RMX68497.1"/>
    </source>
</evidence>
<reference evidence="10 11" key="1">
    <citation type="submission" date="2018-06" db="EMBL/GenBank/DDBJ databases">
        <title>Comparative genomics of downy mildews reveals potential adaptations to biotrophy.</title>
        <authorList>
            <person name="Fletcher K."/>
            <person name="Klosterman S.J."/>
            <person name="Derevnina L."/>
            <person name="Martin F."/>
            <person name="Koike S."/>
            <person name="Reyes Chin-Wo S."/>
            <person name="Mou B."/>
            <person name="Michelmore R."/>
        </authorList>
    </citation>
    <scope>NUCLEOTIDE SEQUENCE [LARGE SCALE GENOMIC DNA]</scope>
    <source>
        <strain evidence="10 11">R14</strain>
    </source>
</reference>
<dbReference type="InterPro" id="IPR036873">
    <property type="entry name" value="Rhodanese-like_dom_sf"/>
</dbReference>
<evidence type="ECO:0000256" key="3">
    <source>
        <dbReference type="ARBA" id="ARBA00022618"/>
    </source>
</evidence>
<evidence type="ECO:0000256" key="1">
    <source>
        <dbReference type="ARBA" id="ARBA00011065"/>
    </source>
</evidence>
<dbReference type="FunFam" id="3.40.250.10:FF:000021">
    <property type="entry name" value="M-phase inducer phosphatase cdc-25.2"/>
    <property type="match status" value="1"/>
</dbReference>
<dbReference type="Proteomes" id="UP000282087">
    <property type="component" value="Unassembled WGS sequence"/>
</dbReference>
<evidence type="ECO:0000256" key="6">
    <source>
        <dbReference type="ARBA" id="ARBA00022912"/>
    </source>
</evidence>
<dbReference type="GO" id="GO:0010971">
    <property type="term" value="P:positive regulation of G2/M transition of mitotic cell cycle"/>
    <property type="evidence" value="ECO:0007669"/>
    <property type="project" value="TreeGrafter"/>
</dbReference>
<dbReference type="PANTHER" id="PTHR10828:SF17">
    <property type="entry name" value="PROTEIN-TYROSINE-PHOSPHATASE"/>
    <property type="match status" value="1"/>
</dbReference>
<dbReference type="STRING" id="542832.A0A3M6VQ06"/>
<dbReference type="EC" id="3.1.3.48" evidence="2"/>